<keyword evidence="1" id="KW-0472">Membrane</keyword>
<keyword evidence="1" id="KW-1133">Transmembrane helix</keyword>
<feature type="transmembrane region" description="Helical" evidence="1">
    <location>
        <begin position="6"/>
        <end position="26"/>
    </location>
</feature>
<evidence type="ECO:0000313" key="2">
    <source>
        <dbReference type="EMBL" id="VXD17184.1"/>
    </source>
</evidence>
<dbReference type="Proteomes" id="UP000182190">
    <property type="component" value="Unassembled WGS sequence"/>
</dbReference>
<proteinExistence type="predicted"/>
<sequence>MQHYSYRIVVCTLCLIAMISLSGGIYLSIIDKPIPESLIALGGNAIGALAGLLAPSPIRHNSD</sequence>
<evidence type="ECO:0000313" key="3">
    <source>
        <dbReference type="Proteomes" id="UP000182190"/>
    </source>
</evidence>
<evidence type="ECO:0000256" key="1">
    <source>
        <dbReference type="SAM" id="Phobius"/>
    </source>
</evidence>
<gene>
    <name evidence="2" type="ORF">PL9631_280007</name>
</gene>
<dbReference type="AlphaFoldDB" id="A0A7Z9BST9"/>
<keyword evidence="1" id="KW-0812">Transmembrane</keyword>
<name>A0A7Z9BST9_9CYAN</name>
<feature type="transmembrane region" description="Helical" evidence="1">
    <location>
        <begin position="38"/>
        <end position="58"/>
    </location>
</feature>
<organism evidence="2 3">
    <name type="scientific">Planktothrix paucivesiculata PCC 9631</name>
    <dbReference type="NCBI Taxonomy" id="671071"/>
    <lineage>
        <taxon>Bacteria</taxon>
        <taxon>Bacillati</taxon>
        <taxon>Cyanobacteriota</taxon>
        <taxon>Cyanophyceae</taxon>
        <taxon>Oscillatoriophycideae</taxon>
        <taxon>Oscillatoriales</taxon>
        <taxon>Microcoleaceae</taxon>
        <taxon>Planktothrix</taxon>
    </lineage>
</organism>
<protein>
    <submittedName>
        <fullName evidence="2">Uncharacterized protein</fullName>
    </submittedName>
</protein>
<dbReference type="EMBL" id="CZCS02000166">
    <property type="protein sequence ID" value="VXD17184.1"/>
    <property type="molecule type" value="Genomic_DNA"/>
</dbReference>
<keyword evidence="3" id="KW-1185">Reference proteome</keyword>
<accession>A0A7Z9BST9</accession>
<reference evidence="2" key="1">
    <citation type="submission" date="2019-10" db="EMBL/GenBank/DDBJ databases">
        <authorList>
            <consortium name="Genoscope - CEA"/>
            <person name="William W."/>
        </authorList>
    </citation>
    <scope>NUCLEOTIDE SEQUENCE [LARGE SCALE GENOMIC DNA]</scope>
    <source>
        <strain evidence="2">BBR_PRJEB10994</strain>
    </source>
</reference>
<comment type="caution">
    <text evidence="2">The sequence shown here is derived from an EMBL/GenBank/DDBJ whole genome shotgun (WGS) entry which is preliminary data.</text>
</comment>